<dbReference type="GO" id="GO:0016020">
    <property type="term" value="C:membrane"/>
    <property type="evidence" value="ECO:0007669"/>
    <property type="project" value="UniProtKB-SubCell"/>
</dbReference>
<evidence type="ECO:0000256" key="3">
    <source>
        <dbReference type="ARBA" id="ARBA00022989"/>
    </source>
</evidence>
<comment type="subcellular location">
    <subcellularLocation>
        <location evidence="1">Membrane</location>
        <topology evidence="1">Multi-pass membrane protein</topology>
    </subcellularLocation>
</comment>
<feature type="transmembrane region" description="Helical" evidence="6">
    <location>
        <begin position="351"/>
        <end position="374"/>
    </location>
</feature>
<dbReference type="InterPro" id="IPR011701">
    <property type="entry name" value="MFS"/>
</dbReference>
<evidence type="ECO:0000256" key="5">
    <source>
        <dbReference type="ARBA" id="ARBA00038514"/>
    </source>
</evidence>
<dbReference type="Pfam" id="PF07690">
    <property type="entry name" value="MFS_1"/>
    <property type="match status" value="1"/>
</dbReference>
<dbReference type="Proteomes" id="UP000054197">
    <property type="component" value="Unassembled WGS sequence"/>
</dbReference>
<comment type="similarity">
    <text evidence="5">Belongs to the major facilitator superfamily. Phthalate permease family.</text>
</comment>
<evidence type="ECO:0000259" key="7">
    <source>
        <dbReference type="PROSITE" id="PS50850"/>
    </source>
</evidence>
<feature type="transmembrane region" description="Helical" evidence="6">
    <location>
        <begin position="318"/>
        <end position="339"/>
    </location>
</feature>
<protein>
    <submittedName>
        <fullName evidence="8">MFS transporter</fullName>
    </submittedName>
</protein>
<feature type="transmembrane region" description="Helical" evidence="6">
    <location>
        <begin position="77"/>
        <end position="101"/>
    </location>
</feature>
<dbReference type="InterPro" id="IPR050382">
    <property type="entry name" value="MFS_Na/Anion_cotransporter"/>
</dbReference>
<evidence type="ECO:0000256" key="2">
    <source>
        <dbReference type="ARBA" id="ARBA00022692"/>
    </source>
</evidence>
<keyword evidence="2 6" id="KW-0812">Transmembrane</keyword>
<dbReference type="SUPFAM" id="SSF103473">
    <property type="entry name" value="MFS general substrate transporter"/>
    <property type="match status" value="1"/>
</dbReference>
<dbReference type="InterPro" id="IPR036259">
    <property type="entry name" value="MFS_trans_sf"/>
</dbReference>
<dbReference type="EMBL" id="LKEF01000074">
    <property type="protein sequence ID" value="KTB56089.1"/>
    <property type="molecule type" value="Genomic_DNA"/>
</dbReference>
<feature type="transmembrane region" description="Helical" evidence="6">
    <location>
        <begin position="386"/>
        <end position="406"/>
    </location>
</feature>
<dbReference type="GO" id="GO:0022857">
    <property type="term" value="F:transmembrane transporter activity"/>
    <property type="evidence" value="ECO:0007669"/>
    <property type="project" value="InterPro"/>
</dbReference>
<accession>A0A0W0H5P7</accession>
<evidence type="ECO:0000256" key="1">
    <source>
        <dbReference type="ARBA" id="ARBA00004141"/>
    </source>
</evidence>
<dbReference type="RefSeq" id="WP_058422641.1">
    <property type="nucleotide sequence ID" value="NZ_LKEF01000074.1"/>
</dbReference>
<feature type="transmembrane region" description="Helical" evidence="6">
    <location>
        <begin position="211"/>
        <end position="234"/>
    </location>
</feature>
<dbReference type="AlphaFoldDB" id="A0A0W0H5P7"/>
<feature type="transmembrane region" description="Helical" evidence="6">
    <location>
        <begin position="254"/>
        <end position="275"/>
    </location>
</feature>
<sequence>MHPLSDKRRPLVVALLMMVVIISVLDKTIFAFAGPQIIDELKLTSEQFGFISSAFFFLYSVSGVLVGFVANRLPSRWILSGMALVWMTAQLLAALSTSFAILLISRVMLGAGCGPGTAVTQHACFKWYATRERVLPAALIQVAIMIGAIAGALSLPTLIEHYGWRTGYVLLAGVGLVWLILWQWFGREGQHDDTKTANGSLLPTLPYGRLLLNRTFVCITLVAFCSYLPNALLYSWLPTYLQRGLGMTPMQSGYLVLATTLGVIFINLLVSGMAQRAMRRGASLRKAMVVPPLVASLIASVAYIFMGFTSTTLPLTLGLFLVGSILLNLLSAFGFSIVAHIAPARQRGSMLAIHIALLTTSGMLAPLLVAQAIGWKGGDLVTGFELAIGLFGIALLVFTVLGLILIDPERTRRELNAHTPEPDLSATYPGQVAQ</sequence>
<dbReference type="PANTHER" id="PTHR11662">
    <property type="entry name" value="SOLUTE CARRIER FAMILY 17"/>
    <property type="match status" value="1"/>
</dbReference>
<evidence type="ECO:0000313" key="8">
    <source>
        <dbReference type="EMBL" id="KTB56089.1"/>
    </source>
</evidence>
<gene>
    <name evidence="8" type="ORF">AO063_06860</name>
</gene>
<reference evidence="8 9" key="1">
    <citation type="submission" date="2015-09" db="EMBL/GenBank/DDBJ databases">
        <title>Genome sequence of ICMP 11288.</title>
        <authorList>
            <person name="Visnovsky S."/>
            <person name="Lu A."/>
            <person name="Panda P."/>
            <person name="Pitman A."/>
        </authorList>
    </citation>
    <scope>NUCLEOTIDE SEQUENCE [LARGE SCALE GENOMIC DNA]</scope>
    <source>
        <strain evidence="8 9">ICMP 11288</strain>
    </source>
</reference>
<proteinExistence type="inferred from homology"/>
<dbReference type="PROSITE" id="PS50850">
    <property type="entry name" value="MFS"/>
    <property type="match status" value="1"/>
</dbReference>
<evidence type="ECO:0000256" key="6">
    <source>
        <dbReference type="SAM" id="Phobius"/>
    </source>
</evidence>
<feature type="transmembrane region" description="Helical" evidence="6">
    <location>
        <begin position="287"/>
        <end position="306"/>
    </location>
</feature>
<dbReference type="Gene3D" id="1.20.1250.20">
    <property type="entry name" value="MFS general substrate transporter like domains"/>
    <property type="match status" value="2"/>
</dbReference>
<feature type="transmembrane region" description="Helical" evidence="6">
    <location>
        <begin position="50"/>
        <end position="70"/>
    </location>
</feature>
<feature type="transmembrane region" description="Helical" evidence="6">
    <location>
        <begin position="12"/>
        <end position="38"/>
    </location>
</feature>
<feature type="transmembrane region" description="Helical" evidence="6">
    <location>
        <begin position="165"/>
        <end position="185"/>
    </location>
</feature>
<feature type="domain" description="Major facilitator superfamily (MFS) profile" evidence="7">
    <location>
        <begin position="12"/>
        <end position="410"/>
    </location>
</feature>
<evidence type="ECO:0000313" key="9">
    <source>
        <dbReference type="Proteomes" id="UP000054197"/>
    </source>
</evidence>
<organism evidence="8 9">
    <name type="scientific">Pseudomonas fluorescens ICMP 11288</name>
    <dbReference type="NCBI Taxonomy" id="1198309"/>
    <lineage>
        <taxon>Bacteria</taxon>
        <taxon>Pseudomonadati</taxon>
        <taxon>Pseudomonadota</taxon>
        <taxon>Gammaproteobacteria</taxon>
        <taxon>Pseudomonadales</taxon>
        <taxon>Pseudomonadaceae</taxon>
        <taxon>Pseudomonas</taxon>
    </lineage>
</organism>
<feature type="transmembrane region" description="Helical" evidence="6">
    <location>
        <begin position="137"/>
        <end position="159"/>
    </location>
</feature>
<name>A0A0W0H5P7_PSEFL</name>
<comment type="caution">
    <text evidence="8">The sequence shown here is derived from an EMBL/GenBank/DDBJ whole genome shotgun (WGS) entry which is preliminary data.</text>
</comment>
<feature type="transmembrane region" description="Helical" evidence="6">
    <location>
        <begin position="107"/>
        <end position="125"/>
    </location>
</feature>
<dbReference type="InterPro" id="IPR020846">
    <property type="entry name" value="MFS_dom"/>
</dbReference>
<dbReference type="PANTHER" id="PTHR11662:SF450">
    <property type="entry name" value="BLR1003 PROTEIN"/>
    <property type="match status" value="1"/>
</dbReference>
<evidence type="ECO:0000256" key="4">
    <source>
        <dbReference type="ARBA" id="ARBA00023136"/>
    </source>
</evidence>
<keyword evidence="3 6" id="KW-1133">Transmembrane helix</keyword>
<keyword evidence="4 6" id="KW-0472">Membrane</keyword>